<protein>
    <submittedName>
        <fullName evidence="3">Uncharacterized protein</fullName>
    </submittedName>
</protein>
<evidence type="ECO:0000313" key="3">
    <source>
        <dbReference type="EMBL" id="KAJ6639804.1"/>
    </source>
</evidence>
<comment type="caution">
    <text evidence="3">The sequence shown here is derived from an EMBL/GenBank/DDBJ whole genome shotgun (WGS) entry which is preliminary data.</text>
</comment>
<feature type="transmembrane region" description="Helical" evidence="2">
    <location>
        <begin position="232"/>
        <end position="252"/>
    </location>
</feature>
<keyword evidence="2" id="KW-0812">Transmembrane</keyword>
<keyword evidence="2" id="KW-1133">Transmembrane helix</keyword>
<feature type="transmembrane region" description="Helical" evidence="2">
    <location>
        <begin position="36"/>
        <end position="55"/>
    </location>
</feature>
<organism evidence="3 4">
    <name type="scientific">Pseudolycoriella hygida</name>
    <dbReference type="NCBI Taxonomy" id="35572"/>
    <lineage>
        <taxon>Eukaryota</taxon>
        <taxon>Metazoa</taxon>
        <taxon>Ecdysozoa</taxon>
        <taxon>Arthropoda</taxon>
        <taxon>Hexapoda</taxon>
        <taxon>Insecta</taxon>
        <taxon>Pterygota</taxon>
        <taxon>Neoptera</taxon>
        <taxon>Endopterygota</taxon>
        <taxon>Diptera</taxon>
        <taxon>Nematocera</taxon>
        <taxon>Sciaroidea</taxon>
        <taxon>Sciaridae</taxon>
        <taxon>Pseudolycoriella</taxon>
    </lineage>
</organism>
<reference evidence="3" key="1">
    <citation type="submission" date="2022-07" db="EMBL/GenBank/DDBJ databases">
        <authorList>
            <person name="Trinca V."/>
            <person name="Uliana J.V.C."/>
            <person name="Torres T.T."/>
            <person name="Ward R.J."/>
            <person name="Monesi N."/>
        </authorList>
    </citation>
    <scope>NUCLEOTIDE SEQUENCE</scope>
    <source>
        <strain evidence="3">HSMRA1968</strain>
        <tissue evidence="3">Whole embryos</tissue>
    </source>
</reference>
<dbReference type="CDD" id="cd06257">
    <property type="entry name" value="DnaJ"/>
    <property type="match status" value="1"/>
</dbReference>
<accession>A0A9Q0MZ16</accession>
<dbReference type="EMBL" id="WJQU01000003">
    <property type="protein sequence ID" value="KAJ6639804.1"/>
    <property type="molecule type" value="Genomic_DNA"/>
</dbReference>
<gene>
    <name evidence="3" type="ORF">Bhyg_12551</name>
</gene>
<keyword evidence="1" id="KW-0175">Coiled coil</keyword>
<keyword evidence="2" id="KW-0472">Membrane</keyword>
<evidence type="ECO:0000256" key="1">
    <source>
        <dbReference type="SAM" id="Coils"/>
    </source>
</evidence>
<sequence length="349" mass="39434">MPTFSAVSLPQIAIEQVLTTTTGPLHSRRICTISSIFKLFVLVTVLHGCTCNILVVNKLNRKAFTVEPDRILSGIQLSLEKVQLHHFELTEKCHLPEVSQLKGFSIYSTNDFENKDTVLVIGQSDKEECVISHIIAQAKKVGYIGIIFCADTMTNFRDVEAPSDDFYASVILSCERHRMPTSNASRYKISIHPDPTPRQKLEFIIDTIDTFLHYSEEAAAIVVKVMYFVVKAIVFLLILSPLYILIAAMIFINSRGCESSQNAYEPKSKPKPTSQHPTDLRMVSFRRILGVGLNASREQIKKAFKNKALTLARDKNLNLNEREIKEKENEYAKCIEAKNALLENVSQKR</sequence>
<dbReference type="InterPro" id="IPR036869">
    <property type="entry name" value="J_dom_sf"/>
</dbReference>
<dbReference type="Proteomes" id="UP001151699">
    <property type="component" value="Chromosome X"/>
</dbReference>
<dbReference type="AlphaFoldDB" id="A0A9Q0MZ16"/>
<evidence type="ECO:0000256" key="2">
    <source>
        <dbReference type="SAM" id="Phobius"/>
    </source>
</evidence>
<dbReference type="SUPFAM" id="SSF46565">
    <property type="entry name" value="Chaperone J-domain"/>
    <property type="match status" value="1"/>
</dbReference>
<proteinExistence type="predicted"/>
<dbReference type="Gene3D" id="1.10.287.110">
    <property type="entry name" value="DnaJ domain"/>
    <property type="match status" value="1"/>
</dbReference>
<keyword evidence="4" id="KW-1185">Reference proteome</keyword>
<evidence type="ECO:0000313" key="4">
    <source>
        <dbReference type="Proteomes" id="UP001151699"/>
    </source>
</evidence>
<feature type="coiled-coil region" evidence="1">
    <location>
        <begin position="317"/>
        <end position="344"/>
    </location>
</feature>
<dbReference type="InterPro" id="IPR001623">
    <property type="entry name" value="DnaJ_domain"/>
</dbReference>
<name>A0A9Q0MZ16_9DIPT</name>